<dbReference type="GO" id="GO:0032794">
    <property type="term" value="F:GTPase activating protein binding"/>
    <property type="evidence" value="ECO:0007669"/>
    <property type="project" value="TreeGrafter"/>
</dbReference>
<keyword evidence="3" id="KW-0342">GTP-binding</keyword>
<dbReference type="GO" id="GO:0003924">
    <property type="term" value="F:GTPase activity"/>
    <property type="evidence" value="ECO:0007669"/>
    <property type="project" value="InterPro"/>
</dbReference>
<dbReference type="InterPro" id="IPR042227">
    <property type="entry name" value="KBRS"/>
</dbReference>
<organism evidence="4 5">
    <name type="scientific">Bugula neritina</name>
    <name type="common">Brown bryozoan</name>
    <name type="synonym">Sertularia neritina</name>
    <dbReference type="NCBI Taxonomy" id="10212"/>
    <lineage>
        <taxon>Eukaryota</taxon>
        <taxon>Metazoa</taxon>
        <taxon>Spiralia</taxon>
        <taxon>Lophotrochozoa</taxon>
        <taxon>Bryozoa</taxon>
        <taxon>Gymnolaemata</taxon>
        <taxon>Cheilostomatida</taxon>
        <taxon>Flustrina</taxon>
        <taxon>Buguloidea</taxon>
        <taxon>Bugulidae</taxon>
        <taxon>Bugula</taxon>
    </lineage>
</organism>
<keyword evidence="2" id="KW-0547">Nucleotide-binding</keyword>
<dbReference type="InterPro" id="IPR027417">
    <property type="entry name" value="P-loop_NTPase"/>
</dbReference>
<dbReference type="Proteomes" id="UP000593567">
    <property type="component" value="Unassembled WGS sequence"/>
</dbReference>
<evidence type="ECO:0000256" key="3">
    <source>
        <dbReference type="ARBA" id="ARBA00023134"/>
    </source>
</evidence>
<keyword evidence="5" id="KW-1185">Reference proteome</keyword>
<dbReference type="InterPro" id="IPR001806">
    <property type="entry name" value="Small_GTPase"/>
</dbReference>
<name>A0A7J7J9R2_BUGNE</name>
<dbReference type="PROSITE" id="PS51419">
    <property type="entry name" value="RAB"/>
    <property type="match status" value="1"/>
</dbReference>
<dbReference type="InterPro" id="IPR005225">
    <property type="entry name" value="Small_GTP-bd"/>
</dbReference>
<evidence type="ECO:0000256" key="1">
    <source>
        <dbReference type="ARBA" id="ARBA00008094"/>
    </source>
</evidence>
<dbReference type="Gene3D" id="3.40.50.300">
    <property type="entry name" value="P-loop containing nucleotide triphosphate hydrolases"/>
    <property type="match status" value="2"/>
</dbReference>
<dbReference type="GO" id="GO:0043124">
    <property type="term" value="P:negative regulation of canonical NF-kappaB signal transduction"/>
    <property type="evidence" value="ECO:0007669"/>
    <property type="project" value="InterPro"/>
</dbReference>
<dbReference type="NCBIfam" id="TIGR00231">
    <property type="entry name" value="small_GTP"/>
    <property type="match status" value="1"/>
</dbReference>
<dbReference type="PANTHER" id="PTHR46152:SF3">
    <property type="entry name" value="NF-KAPPA-B INHIBITOR-INTERACTING RAS-LIKE PROTEIN"/>
    <property type="match status" value="1"/>
</dbReference>
<evidence type="ECO:0000256" key="2">
    <source>
        <dbReference type="ARBA" id="ARBA00022741"/>
    </source>
</evidence>
<gene>
    <name evidence="4" type="ORF">EB796_019307</name>
</gene>
<proteinExistence type="inferred from homology"/>
<evidence type="ECO:0000313" key="4">
    <source>
        <dbReference type="EMBL" id="KAF6022386.1"/>
    </source>
</evidence>
<evidence type="ECO:0000313" key="5">
    <source>
        <dbReference type="Proteomes" id="UP000593567"/>
    </source>
</evidence>
<protein>
    <submittedName>
        <fullName evidence="4">NKIRAS1</fullName>
    </submittedName>
</protein>
<dbReference type="AlphaFoldDB" id="A0A7J7J9R2"/>
<dbReference type="GO" id="GO:0005525">
    <property type="term" value="F:GTP binding"/>
    <property type="evidence" value="ECO:0007669"/>
    <property type="project" value="UniProtKB-KW"/>
</dbReference>
<comment type="caution">
    <text evidence="4">The sequence shown here is derived from an EMBL/GenBank/DDBJ whole genome shotgun (WGS) entry which is preliminary data.</text>
</comment>
<dbReference type="SMART" id="SM00173">
    <property type="entry name" value="RAS"/>
    <property type="match status" value="1"/>
</dbReference>
<accession>A0A7J7J9R2</accession>
<dbReference type="OrthoDB" id="10002389at2759"/>
<reference evidence="4" key="1">
    <citation type="submission" date="2020-06" db="EMBL/GenBank/DDBJ databases">
        <title>Draft genome of Bugula neritina, a colonial animal packing powerful symbionts and potential medicines.</title>
        <authorList>
            <person name="Rayko M."/>
        </authorList>
    </citation>
    <scope>NUCLEOTIDE SEQUENCE [LARGE SCALE GENOMIC DNA]</scope>
    <source>
        <strain evidence="4">Kwan_BN1</strain>
    </source>
</reference>
<dbReference type="Pfam" id="PF00071">
    <property type="entry name" value="Ras"/>
    <property type="match status" value="1"/>
</dbReference>
<dbReference type="GO" id="GO:0032484">
    <property type="term" value="P:Ral protein signal transduction"/>
    <property type="evidence" value="ECO:0007669"/>
    <property type="project" value="TreeGrafter"/>
</dbReference>
<sequence>MPSKVHKIIILGADGTGKTSIIEQAIYGNHVAGTKMVPTVEDTYTANIFTERNCLEQLRLFDTAGLDCQTPVVPKHYYSFADAYILVFDITRNKSDLEHSSRQIEFDTVKNWAAREKVHFREVSVTNKKSLMDAFSFLVSKLLPQRSIKSRFKKDSAQATFSVSGLATDV</sequence>
<dbReference type="SUPFAM" id="SSF52540">
    <property type="entry name" value="P-loop containing nucleoside triphosphate hydrolases"/>
    <property type="match status" value="1"/>
</dbReference>
<comment type="similarity">
    <text evidence="1">Belongs to the small GTPase superfamily. Ras family. KappaB-Ras subfamily.</text>
</comment>
<dbReference type="EMBL" id="VXIV02002857">
    <property type="protein sequence ID" value="KAF6022386.1"/>
    <property type="molecule type" value="Genomic_DNA"/>
</dbReference>
<dbReference type="PANTHER" id="PTHR46152">
    <property type="entry name" value="NF-KAPPA-B INHIBITOR-INTERACTING RAS-LIKE PROTEIN"/>
    <property type="match status" value="1"/>
</dbReference>
<dbReference type="SMART" id="SM00175">
    <property type="entry name" value="RAB"/>
    <property type="match status" value="1"/>
</dbReference>